<organism evidence="4 5">
    <name type="scientific">Dyella japonica</name>
    <dbReference type="NCBI Taxonomy" id="231455"/>
    <lineage>
        <taxon>Bacteria</taxon>
        <taxon>Pseudomonadati</taxon>
        <taxon>Pseudomonadota</taxon>
        <taxon>Gammaproteobacteria</taxon>
        <taxon>Lysobacterales</taxon>
        <taxon>Rhodanobacteraceae</taxon>
        <taxon>Dyella</taxon>
    </lineage>
</organism>
<dbReference type="RefSeq" id="WP_354014934.1">
    <property type="nucleotide sequence ID" value="NZ_JBEPMU010000005.1"/>
</dbReference>
<proteinExistence type="predicted"/>
<dbReference type="InterPro" id="IPR011050">
    <property type="entry name" value="Pectin_lyase_fold/virulence"/>
</dbReference>
<dbReference type="InterPro" id="IPR006315">
    <property type="entry name" value="OM_autotransptr_brl_dom"/>
</dbReference>
<dbReference type="Gene3D" id="2.40.128.130">
    <property type="entry name" value="Autotransporter beta-domain"/>
    <property type="match status" value="1"/>
</dbReference>
<comment type="caution">
    <text evidence="4">The sequence shown here is derived from an EMBL/GenBank/DDBJ whole genome shotgun (WGS) entry which is preliminary data.</text>
</comment>
<dbReference type="NCBIfam" id="TIGR01414">
    <property type="entry name" value="autotrans_barl"/>
    <property type="match status" value="1"/>
</dbReference>
<feature type="domain" description="Autotransporter" evidence="3">
    <location>
        <begin position="1001"/>
        <end position="1277"/>
    </location>
</feature>
<name>A0ABV2JYU3_9GAMM</name>
<dbReference type="Pfam" id="PF03797">
    <property type="entry name" value="Autotransporter"/>
    <property type="match status" value="1"/>
</dbReference>
<evidence type="ECO:0000256" key="1">
    <source>
        <dbReference type="ARBA" id="ARBA00022729"/>
    </source>
</evidence>
<keyword evidence="5" id="KW-1185">Reference proteome</keyword>
<dbReference type="InterPro" id="IPR005546">
    <property type="entry name" value="Autotransporte_beta"/>
</dbReference>
<keyword evidence="1 2" id="KW-0732">Signal</keyword>
<feature type="signal peptide" evidence="2">
    <location>
        <begin position="1"/>
        <end position="20"/>
    </location>
</feature>
<evidence type="ECO:0000313" key="4">
    <source>
        <dbReference type="EMBL" id="MET3653545.1"/>
    </source>
</evidence>
<dbReference type="Pfam" id="PF12951">
    <property type="entry name" value="PATR"/>
    <property type="match status" value="4"/>
</dbReference>
<sequence>MKKKLLVTGILLALVDTAHAATFEITAGQTSNTAQTLAATQTGTIDATGTLSVTSTSAAIAVTGSSTITNNGTLLDTSTGRAIRDNTGNLTLTVTNGVGAVMQTADNDVIQMNKASSNVVFTNYGRLTSLNASKAGAQAIDFNAITTGSNALYNYATGDIEAFEADAVRPGVNGFVYNDGLIKSTNAPGSTDGSDGVDAQSNSGITIVNANAGSASVAGTGTIEGARHGITGGNKDVTTSGAYMLSVTNNFGGTIQGDNGSGINIDGFNANEVVTVVNHGTITGNGVNGDGDGVDVDGLVNITNTGTIKSLHAYNDTSEGVTVGGGTIVNSGTIEGDNSATNADNTVNTGTGRGITLAGLDKDPTTDAPIPTQGIYGNTTITNSGLIRGQSDAAIAVTGAANAFTVTINNLAGGTLEGGGAGAAVYTGGNNATIVNYGTITADSSNLAVDLGSGNSSLQILGGSAVVNGDIDGGTGTSTLLISPGQGNTFTYGGSISHFNQVTIGISQGQGSAVLNGASTYSGDTVVWSTLILGNSKAAGTGTIDLLGGTTVYRNGITIANGLNLVGGGTVEVDGNDIATQSGSIGEQLFRGPEYGGASLTKAGTGTLILTGTSNYTGLTTIAAGTLQGDTTSLPSITGRLPGNTVSQQGNIVDNASLVFNQVSDGTFGGVITGTGTLTKIGAGTLTLAGTNTYSGGTTITAGTLQGDTTSLQGNIADNAALVFNQASDGVYNGVLSGTGTLTKSGTGMLVLDGKNSFTGTTTVQAGTLEVGDATNASATLGGNVQVVAGGTLRGHGTIVGNVTNNGSVQPGGSIGTLTIQGNYTQGANGALVIDAAPTGQADLLTVNGKASIAGSTVVLGATGNWAPRTDYTILTATQGVSGQFASASSNLAFLTPMLAYGANSVTLSLERNDVTFTSVAQTPNERATAGAVEALGWNSALYNAVVMADAATARHAYDQLSGEIYASTRTALMDDSRYVRDAINDHLLGLSNAATGTSATDDNGVSAWTSGWGHWGDHDANGNASRLQANGSGLLVGADMALGSQARIGAVAGFGENSANVDTLGSSSHTTGTHLGIYGGMHADAFQLQGAVAYTWQTVDSHRSVSFDAFNNRYDSEYDANTEQAYVDASYAFGTPAATFSPFLNVAYVRLHTDTASEGNGAAALDANAQTDSSTYATLGLRSVFALDASGGLRAHLGLGWQHAWGDTATSSTMRFANGNVAYAVDGVPVARNAAAFNGGLSFALSRKVTVDASYNGQFASHASDQSARMSLTWVF</sequence>
<evidence type="ECO:0000259" key="3">
    <source>
        <dbReference type="PROSITE" id="PS51208"/>
    </source>
</evidence>
<feature type="chain" id="PRO_5045295678" evidence="2">
    <location>
        <begin position="21"/>
        <end position="1277"/>
    </location>
</feature>
<accession>A0ABV2JYU3</accession>
<dbReference type="InterPro" id="IPR013425">
    <property type="entry name" value="Autotrns_rpt"/>
</dbReference>
<dbReference type="SUPFAM" id="SSF51126">
    <property type="entry name" value="Pectin lyase-like"/>
    <property type="match status" value="2"/>
</dbReference>
<reference evidence="4 5" key="1">
    <citation type="submission" date="2024-06" db="EMBL/GenBank/DDBJ databases">
        <title>Sorghum-associated microbial communities from plants grown in Nebraska, USA.</title>
        <authorList>
            <person name="Schachtman D."/>
        </authorList>
    </citation>
    <scope>NUCLEOTIDE SEQUENCE [LARGE SCALE GENOMIC DNA]</scope>
    <source>
        <strain evidence="4 5">1073</strain>
    </source>
</reference>
<dbReference type="Gene3D" id="2.160.20.20">
    <property type="match status" value="1"/>
</dbReference>
<dbReference type="SMART" id="SM00869">
    <property type="entry name" value="Autotransporter"/>
    <property type="match status" value="1"/>
</dbReference>
<dbReference type="PROSITE" id="PS51208">
    <property type="entry name" value="AUTOTRANSPORTER"/>
    <property type="match status" value="1"/>
</dbReference>
<dbReference type="NCBIfam" id="TIGR02601">
    <property type="entry name" value="autotrns_rpt"/>
    <property type="match status" value="3"/>
</dbReference>
<dbReference type="InterPro" id="IPR012332">
    <property type="entry name" value="Autotransporter_pectin_lyase_C"/>
</dbReference>
<gene>
    <name evidence="4" type="ORF">ABIC75_003282</name>
</gene>
<dbReference type="SUPFAM" id="SSF103515">
    <property type="entry name" value="Autotransporter"/>
    <property type="match status" value="1"/>
</dbReference>
<dbReference type="EMBL" id="JBEPMU010000005">
    <property type="protein sequence ID" value="MET3653545.1"/>
    <property type="molecule type" value="Genomic_DNA"/>
</dbReference>
<dbReference type="InterPro" id="IPR036709">
    <property type="entry name" value="Autotransporte_beta_dom_sf"/>
</dbReference>
<protein>
    <submittedName>
        <fullName evidence="4">Outer membrane autotransporter protein</fullName>
    </submittedName>
</protein>
<dbReference type="Proteomes" id="UP001549184">
    <property type="component" value="Unassembled WGS sequence"/>
</dbReference>
<evidence type="ECO:0000256" key="2">
    <source>
        <dbReference type="SAM" id="SignalP"/>
    </source>
</evidence>
<evidence type="ECO:0000313" key="5">
    <source>
        <dbReference type="Proteomes" id="UP001549184"/>
    </source>
</evidence>